<dbReference type="RefSeq" id="WP_221006792.1">
    <property type="nucleotide sequence ID" value="NZ_CP081150.1"/>
</dbReference>
<evidence type="ECO:0000313" key="3">
    <source>
        <dbReference type="Proteomes" id="UP000825679"/>
    </source>
</evidence>
<dbReference type="InterPro" id="IPR001173">
    <property type="entry name" value="Glyco_trans_2-like"/>
</dbReference>
<reference evidence="2 3" key="1">
    <citation type="submission" date="2021-08" db="EMBL/GenBank/DDBJ databases">
        <title>complete genome sequencing of Deefgea sp. D25.</title>
        <authorList>
            <person name="Bae J.-W."/>
            <person name="Gim D.-H."/>
        </authorList>
    </citation>
    <scope>NUCLEOTIDE SEQUENCE [LARGE SCALE GENOMIC DNA]</scope>
    <source>
        <strain evidence="2 3">D25</strain>
    </source>
</reference>
<gene>
    <name evidence="2" type="ORF">K4H28_02540</name>
</gene>
<dbReference type="EMBL" id="CP081150">
    <property type="protein sequence ID" value="QZA78315.1"/>
    <property type="molecule type" value="Genomic_DNA"/>
</dbReference>
<dbReference type="EC" id="2.4.-.-" evidence="2"/>
<proteinExistence type="predicted"/>
<dbReference type="Pfam" id="PF00535">
    <property type="entry name" value="Glycos_transf_2"/>
    <property type="match status" value="1"/>
</dbReference>
<dbReference type="Proteomes" id="UP000825679">
    <property type="component" value="Chromosome"/>
</dbReference>
<keyword evidence="2" id="KW-0328">Glycosyltransferase</keyword>
<protein>
    <submittedName>
        <fullName evidence="2">Glycosyltransferase</fullName>
        <ecNumber evidence="2">2.4.-.-</ecNumber>
    </submittedName>
</protein>
<organism evidence="2 3">
    <name type="scientific">Deefgea tanakiae</name>
    <dbReference type="NCBI Taxonomy" id="2865840"/>
    <lineage>
        <taxon>Bacteria</taxon>
        <taxon>Pseudomonadati</taxon>
        <taxon>Pseudomonadota</taxon>
        <taxon>Betaproteobacteria</taxon>
        <taxon>Neisseriales</taxon>
        <taxon>Chitinibacteraceae</taxon>
        <taxon>Deefgea</taxon>
    </lineage>
</organism>
<evidence type="ECO:0000313" key="2">
    <source>
        <dbReference type="EMBL" id="QZA78315.1"/>
    </source>
</evidence>
<dbReference type="SUPFAM" id="SSF53448">
    <property type="entry name" value="Nucleotide-diphospho-sugar transferases"/>
    <property type="match status" value="1"/>
</dbReference>
<dbReference type="InterPro" id="IPR029044">
    <property type="entry name" value="Nucleotide-diphossugar_trans"/>
</dbReference>
<accession>A0ABX8ZAX1</accession>
<sequence>MSNLKFSVGLVVTNFNNSNYTEALILSSLKCECIDKVKIVVVDNDSEYLDRERIIALKESFPFVDFILNSSNLGYFPGLNVGMQHLKVKYPDINYVVVGNNDLEFTPDFFSKLMGVGKDVYWTLPVISPDIVTLDGVHQNPHVISDVSEFRKLIWQFYYSNYYLSCVILKIASLTKKITSRRDYLKHEEPLLISQGYGACYILTPVFFEYFTHLWAPTFLMGEEFFIRLQLESKGFHIYYDPRFVVKHHDHATIGKLPTRKLWEISKKSHDLMKRYSPTIFFKKKPEKQYRGEADT</sequence>
<feature type="domain" description="Glycosyltransferase 2-like" evidence="1">
    <location>
        <begin position="11"/>
        <end position="114"/>
    </location>
</feature>
<evidence type="ECO:0000259" key="1">
    <source>
        <dbReference type="Pfam" id="PF00535"/>
    </source>
</evidence>
<keyword evidence="2" id="KW-0808">Transferase</keyword>
<name>A0ABX8ZAX1_9NEIS</name>
<dbReference type="GO" id="GO:0016757">
    <property type="term" value="F:glycosyltransferase activity"/>
    <property type="evidence" value="ECO:0007669"/>
    <property type="project" value="UniProtKB-KW"/>
</dbReference>
<keyword evidence="3" id="KW-1185">Reference proteome</keyword>
<dbReference type="Gene3D" id="3.90.550.10">
    <property type="entry name" value="Spore Coat Polysaccharide Biosynthesis Protein SpsA, Chain A"/>
    <property type="match status" value="1"/>
</dbReference>